<dbReference type="PANTHER" id="PTHR47331">
    <property type="entry name" value="PHD-TYPE DOMAIN-CONTAINING PROTEIN"/>
    <property type="match status" value="1"/>
</dbReference>
<dbReference type="Proteomes" id="UP000887159">
    <property type="component" value="Unassembled WGS sequence"/>
</dbReference>
<evidence type="ECO:0000313" key="3">
    <source>
        <dbReference type="Proteomes" id="UP000887159"/>
    </source>
</evidence>
<protein>
    <submittedName>
        <fullName evidence="2">Integrase catalytic domain-containing protein</fullName>
    </submittedName>
</protein>
<evidence type="ECO:0000313" key="2">
    <source>
        <dbReference type="EMBL" id="GFY05537.1"/>
    </source>
</evidence>
<organism evidence="2 3">
    <name type="scientific">Trichonephila clavipes</name>
    <name type="common">Golden silk orbweaver</name>
    <name type="synonym">Nephila clavipes</name>
    <dbReference type="NCBI Taxonomy" id="2585209"/>
    <lineage>
        <taxon>Eukaryota</taxon>
        <taxon>Metazoa</taxon>
        <taxon>Ecdysozoa</taxon>
        <taxon>Arthropoda</taxon>
        <taxon>Chelicerata</taxon>
        <taxon>Arachnida</taxon>
        <taxon>Araneae</taxon>
        <taxon>Araneomorphae</taxon>
        <taxon>Entelegynae</taxon>
        <taxon>Araneoidea</taxon>
        <taxon>Nephilidae</taxon>
        <taxon>Trichonephila</taxon>
    </lineage>
</organism>
<keyword evidence="3" id="KW-1185">Reference proteome</keyword>
<reference evidence="2" key="1">
    <citation type="submission" date="2020-08" db="EMBL/GenBank/DDBJ databases">
        <title>Multicomponent nature underlies the extraordinary mechanical properties of spider dragline silk.</title>
        <authorList>
            <person name="Kono N."/>
            <person name="Nakamura H."/>
            <person name="Mori M."/>
            <person name="Yoshida Y."/>
            <person name="Ohtoshi R."/>
            <person name="Malay A.D."/>
            <person name="Moran D.A.P."/>
            <person name="Tomita M."/>
            <person name="Numata K."/>
            <person name="Arakawa K."/>
        </authorList>
    </citation>
    <scope>NUCLEOTIDE SEQUENCE</scope>
</reference>
<proteinExistence type="predicted"/>
<feature type="domain" description="DUF5641" evidence="1">
    <location>
        <begin position="100"/>
        <end position="189"/>
    </location>
</feature>
<dbReference type="EMBL" id="BMAU01021254">
    <property type="protein sequence ID" value="GFY05537.1"/>
    <property type="molecule type" value="Genomic_DNA"/>
</dbReference>
<accession>A0A8X6S133</accession>
<dbReference type="Pfam" id="PF18701">
    <property type="entry name" value="DUF5641"/>
    <property type="match status" value="1"/>
</dbReference>
<gene>
    <name evidence="2" type="primary">AVEN_99953_1</name>
    <name evidence="2" type="ORF">TNCV_4370471</name>
</gene>
<name>A0A8X6S133_TRICX</name>
<evidence type="ECO:0000259" key="1">
    <source>
        <dbReference type="Pfam" id="PF18701"/>
    </source>
</evidence>
<comment type="caution">
    <text evidence="2">The sequence shown here is derived from an EMBL/GenBank/DDBJ whole genome shotgun (WGS) entry which is preliminary data.</text>
</comment>
<sequence length="339" mass="39368">MEIYPTYCSLVGRLVGKTGPHCKRIVLKRTLGRSVLKYDELYTVLCDCESIINCRPLTYVSENPEELIPLTPSMFLISNKNSNIEDIEELNSNSLNERIKYRSKLLKDLRQRFRNEYLSQLIQKHNEKESRDPQIGEVVLVGDDNKKRLFWALAKIIELIPGRDGKIRTVRLKTQHEKMLRPIQRIYPLEIRSKENLQRGLEESIPTVSEILSPDEVFGKLLYVDRGSIQCPHGTEERPRNFRFSPLERKLLESDITLMVATVLAALKVQLTANDFRISLFQFYKTQDGINSYGKYATLNEDRERLKLTGWGMFIIKKPLLLSLSAWLFAYGVILLQFI</sequence>
<dbReference type="InterPro" id="IPR040676">
    <property type="entry name" value="DUF5641"/>
</dbReference>
<dbReference type="AlphaFoldDB" id="A0A8X6S133"/>